<comment type="caution">
    <text evidence="3">The sequence shown here is derived from an EMBL/GenBank/DDBJ whole genome shotgun (WGS) entry which is preliminary data.</text>
</comment>
<keyword evidence="4" id="KW-1185">Reference proteome</keyword>
<dbReference type="SUPFAM" id="SSF53756">
    <property type="entry name" value="UDP-Glycosyltransferase/glycogen phosphorylase"/>
    <property type="match status" value="1"/>
</dbReference>
<feature type="domain" description="Glycosyltransferase subfamily 4-like N-terminal" evidence="2">
    <location>
        <begin position="13"/>
        <end position="181"/>
    </location>
</feature>
<dbReference type="InterPro" id="IPR001296">
    <property type="entry name" value="Glyco_trans_1"/>
</dbReference>
<proteinExistence type="predicted"/>
<protein>
    <submittedName>
        <fullName evidence="3">Glycosyltransferase family 4 protein</fullName>
    </submittedName>
</protein>
<dbReference type="EMBL" id="JBHLUX010000029">
    <property type="protein sequence ID" value="MFC0471076.1"/>
    <property type="molecule type" value="Genomic_DNA"/>
</dbReference>
<accession>A0ABV6KGW8</accession>
<evidence type="ECO:0000313" key="3">
    <source>
        <dbReference type="EMBL" id="MFC0471076.1"/>
    </source>
</evidence>
<reference evidence="3 4" key="1">
    <citation type="submission" date="2024-09" db="EMBL/GenBank/DDBJ databases">
        <authorList>
            <person name="Sun Q."/>
            <person name="Mori K."/>
        </authorList>
    </citation>
    <scope>NUCLEOTIDE SEQUENCE [LARGE SCALE GENOMIC DNA]</scope>
    <source>
        <strain evidence="3 4">NCAIM B.02610</strain>
    </source>
</reference>
<dbReference type="InterPro" id="IPR028098">
    <property type="entry name" value="Glyco_trans_4-like_N"/>
</dbReference>
<feature type="domain" description="Glycosyl transferase family 1" evidence="1">
    <location>
        <begin position="191"/>
        <end position="344"/>
    </location>
</feature>
<evidence type="ECO:0000313" key="4">
    <source>
        <dbReference type="Proteomes" id="UP001589838"/>
    </source>
</evidence>
<dbReference type="PANTHER" id="PTHR12526">
    <property type="entry name" value="GLYCOSYLTRANSFERASE"/>
    <property type="match status" value="1"/>
</dbReference>
<name>A0ABV6KGW8_9BACI</name>
<dbReference type="RefSeq" id="WP_335958398.1">
    <property type="nucleotide sequence ID" value="NZ_JAXBLX010000001.1"/>
</dbReference>
<dbReference type="Gene3D" id="3.40.50.2000">
    <property type="entry name" value="Glycogen Phosphorylase B"/>
    <property type="match status" value="2"/>
</dbReference>
<organism evidence="3 4">
    <name type="scientific">Halalkalibacter kiskunsagensis</name>
    <dbReference type="NCBI Taxonomy" id="1548599"/>
    <lineage>
        <taxon>Bacteria</taxon>
        <taxon>Bacillati</taxon>
        <taxon>Bacillota</taxon>
        <taxon>Bacilli</taxon>
        <taxon>Bacillales</taxon>
        <taxon>Bacillaceae</taxon>
        <taxon>Halalkalibacter</taxon>
    </lineage>
</organism>
<sequence length="375" mass="43015">MMKVVIICESLGGGVRRHIVDLLLNLNRSKYDLHVIYSEDRIDEVFINLLQDLKNLNITFYNVSMCREISIIKDSVSLFKISRIVKRINPDIIHCHSSKAGALGRVVAFLYDKTAIYTPHAYYSQNVDMSKLKRFIYIYIERFLSKITNITINVSNGENKFAVDNKIVKKENTSIIFNGVEELEGNNIDTDSEFIVGTLARLDNQKDPYTFLEIAKKVTDKISDIQFVYVGDGPLLEEVRRITIEENLSRRIKFPGFSSNTVSNLQEFDLYLSTSLYEGLPYSVIEAMALSKPLVLSDVIGNNELIVSEYNGELFRRGDIDAAVNLIIKLYNNRDLLRSYGEGSYNCYKKQFSICEMIEKVEYVYDNSSRKVNVK</sequence>
<dbReference type="CDD" id="cd03808">
    <property type="entry name" value="GT4_CapM-like"/>
    <property type="match status" value="1"/>
</dbReference>
<dbReference type="Proteomes" id="UP001589838">
    <property type="component" value="Unassembled WGS sequence"/>
</dbReference>
<dbReference type="Pfam" id="PF13439">
    <property type="entry name" value="Glyco_transf_4"/>
    <property type="match status" value="1"/>
</dbReference>
<dbReference type="Pfam" id="PF00534">
    <property type="entry name" value="Glycos_transf_1"/>
    <property type="match status" value="1"/>
</dbReference>
<evidence type="ECO:0000259" key="1">
    <source>
        <dbReference type="Pfam" id="PF00534"/>
    </source>
</evidence>
<gene>
    <name evidence="3" type="ORF">ACFFHM_11430</name>
</gene>
<evidence type="ECO:0000259" key="2">
    <source>
        <dbReference type="Pfam" id="PF13439"/>
    </source>
</evidence>